<evidence type="ECO:0000313" key="3">
    <source>
        <dbReference type="EMBL" id="KAF6019194.1"/>
    </source>
</evidence>
<dbReference type="InterPro" id="IPR036249">
    <property type="entry name" value="Thioredoxin-like_sf"/>
</dbReference>
<dbReference type="SUPFAM" id="SSF52833">
    <property type="entry name" value="Thioredoxin-like"/>
    <property type="match status" value="1"/>
</dbReference>
<dbReference type="InterPro" id="IPR040079">
    <property type="entry name" value="Glutathione_S-Trfase"/>
</dbReference>
<dbReference type="InterPro" id="IPR004046">
    <property type="entry name" value="GST_C"/>
</dbReference>
<dbReference type="InterPro" id="IPR036282">
    <property type="entry name" value="Glutathione-S-Trfase_C_sf"/>
</dbReference>
<dbReference type="AlphaFoldDB" id="A0A7J7J0M7"/>
<dbReference type="GO" id="GO:0006749">
    <property type="term" value="P:glutathione metabolic process"/>
    <property type="evidence" value="ECO:0007669"/>
    <property type="project" value="TreeGrafter"/>
</dbReference>
<dbReference type="SFLD" id="SFLDS00019">
    <property type="entry name" value="Glutathione_Transferase_(cytos"/>
    <property type="match status" value="1"/>
</dbReference>
<protein>
    <recommendedName>
        <fullName evidence="5">HPGDS</fullName>
    </recommendedName>
</protein>
<organism evidence="3 4">
    <name type="scientific">Bugula neritina</name>
    <name type="common">Brown bryozoan</name>
    <name type="synonym">Sertularia neritina</name>
    <dbReference type="NCBI Taxonomy" id="10212"/>
    <lineage>
        <taxon>Eukaryota</taxon>
        <taxon>Metazoa</taxon>
        <taxon>Spiralia</taxon>
        <taxon>Lophotrochozoa</taxon>
        <taxon>Bryozoa</taxon>
        <taxon>Gymnolaemata</taxon>
        <taxon>Cheilostomatida</taxon>
        <taxon>Flustrina</taxon>
        <taxon>Buguloidea</taxon>
        <taxon>Bugulidae</taxon>
        <taxon>Bugula</taxon>
    </lineage>
</organism>
<feature type="domain" description="GST N-terminal" evidence="1">
    <location>
        <begin position="2"/>
        <end position="79"/>
    </location>
</feature>
<dbReference type="OrthoDB" id="414243at2759"/>
<evidence type="ECO:0008006" key="5">
    <source>
        <dbReference type="Google" id="ProtNLM"/>
    </source>
</evidence>
<dbReference type="PANTHER" id="PTHR11571:SF150">
    <property type="entry name" value="GLUTATHIONE S-TRANSFERASE"/>
    <property type="match status" value="1"/>
</dbReference>
<dbReference type="Proteomes" id="UP000593567">
    <property type="component" value="Unassembled WGS sequence"/>
</dbReference>
<dbReference type="PROSITE" id="PS50404">
    <property type="entry name" value="GST_NTER"/>
    <property type="match status" value="1"/>
</dbReference>
<evidence type="ECO:0000259" key="1">
    <source>
        <dbReference type="PROSITE" id="PS50404"/>
    </source>
</evidence>
<dbReference type="CDD" id="cd03039">
    <property type="entry name" value="GST_N_Sigma_like"/>
    <property type="match status" value="1"/>
</dbReference>
<dbReference type="InterPro" id="IPR010987">
    <property type="entry name" value="Glutathione-S-Trfase_C-like"/>
</dbReference>
<name>A0A7J7J0M7_BUGNE</name>
<accession>A0A7J7J0M7</accession>
<keyword evidence="4" id="KW-1185">Reference proteome</keyword>
<sequence length="200" mass="21973">MSEMKLTYFNARGRAELTRLLFAQAGKKYVDCRLTGDEFKAMKDSTLKGQLPILEVDGQQICESMAIARHVARETGLYGSSNCEATACDMVIESCNEVINAIIGKMFRAKTEEEKAAADEKIHSAVGGLNKVLVKVKGGKFLLGEKASIGDAAVFSILEYCKVANIEPNAECTAVREVEKNFAEQECIANYLKSRPETQF</sequence>
<proteinExistence type="predicted"/>
<evidence type="ECO:0000259" key="2">
    <source>
        <dbReference type="PROSITE" id="PS50405"/>
    </source>
</evidence>
<dbReference type="SFLD" id="SFLDG00363">
    <property type="entry name" value="AMPS_(cytGST):_Alpha-__Mu-__Pi"/>
    <property type="match status" value="1"/>
</dbReference>
<dbReference type="Pfam" id="PF02798">
    <property type="entry name" value="GST_N"/>
    <property type="match status" value="1"/>
</dbReference>
<dbReference type="Gene3D" id="1.20.1050.130">
    <property type="match status" value="1"/>
</dbReference>
<gene>
    <name evidence="3" type="ORF">EB796_022497</name>
</gene>
<evidence type="ECO:0000313" key="4">
    <source>
        <dbReference type="Proteomes" id="UP000593567"/>
    </source>
</evidence>
<dbReference type="SFLD" id="SFLDG01205">
    <property type="entry name" value="AMPS.1"/>
    <property type="match status" value="1"/>
</dbReference>
<feature type="domain" description="GST C-terminal" evidence="2">
    <location>
        <begin position="81"/>
        <end position="200"/>
    </location>
</feature>
<dbReference type="PROSITE" id="PS50405">
    <property type="entry name" value="GST_CTER"/>
    <property type="match status" value="1"/>
</dbReference>
<dbReference type="EMBL" id="VXIV02003250">
    <property type="protein sequence ID" value="KAF6019194.1"/>
    <property type="molecule type" value="Genomic_DNA"/>
</dbReference>
<dbReference type="Pfam" id="PF14497">
    <property type="entry name" value="GST_C_3"/>
    <property type="match status" value="1"/>
</dbReference>
<dbReference type="InterPro" id="IPR050213">
    <property type="entry name" value="GST_superfamily"/>
</dbReference>
<reference evidence="3" key="1">
    <citation type="submission" date="2020-06" db="EMBL/GenBank/DDBJ databases">
        <title>Draft genome of Bugula neritina, a colonial animal packing powerful symbionts and potential medicines.</title>
        <authorList>
            <person name="Rayko M."/>
        </authorList>
    </citation>
    <scope>NUCLEOTIDE SEQUENCE [LARGE SCALE GENOMIC DNA]</scope>
    <source>
        <strain evidence="3">Kwan_BN1</strain>
    </source>
</reference>
<dbReference type="GO" id="GO:0004364">
    <property type="term" value="F:glutathione transferase activity"/>
    <property type="evidence" value="ECO:0007669"/>
    <property type="project" value="TreeGrafter"/>
</dbReference>
<dbReference type="SUPFAM" id="SSF47616">
    <property type="entry name" value="GST C-terminal domain-like"/>
    <property type="match status" value="1"/>
</dbReference>
<dbReference type="PANTHER" id="PTHR11571">
    <property type="entry name" value="GLUTATHIONE S-TRANSFERASE"/>
    <property type="match status" value="1"/>
</dbReference>
<dbReference type="InterPro" id="IPR004045">
    <property type="entry name" value="Glutathione_S-Trfase_N"/>
</dbReference>
<comment type="caution">
    <text evidence="3">The sequence shown here is derived from an EMBL/GenBank/DDBJ whole genome shotgun (WGS) entry which is preliminary data.</text>
</comment>